<dbReference type="KEGG" id="ovb:NB640_10130"/>
<gene>
    <name evidence="2" type="ORF">NB640_10130</name>
</gene>
<dbReference type="EMBL" id="CP098242">
    <property type="protein sequence ID" value="WAW09583.1"/>
    <property type="molecule type" value="Genomic_DNA"/>
</dbReference>
<proteinExistence type="predicted"/>
<evidence type="ECO:0000313" key="2">
    <source>
        <dbReference type="EMBL" id="WAW09583.1"/>
    </source>
</evidence>
<evidence type="ECO:0000313" key="3">
    <source>
        <dbReference type="Proteomes" id="UP001156215"/>
    </source>
</evidence>
<dbReference type="SUPFAM" id="SSF53335">
    <property type="entry name" value="S-adenosyl-L-methionine-dependent methyltransferases"/>
    <property type="match status" value="1"/>
</dbReference>
<dbReference type="AlphaFoldDB" id="A0A9E9P324"/>
<dbReference type="RefSeq" id="WP_269308585.1">
    <property type="nucleotide sequence ID" value="NZ_CP098242.1"/>
</dbReference>
<keyword evidence="2" id="KW-0808">Transferase</keyword>
<dbReference type="Pfam" id="PF08241">
    <property type="entry name" value="Methyltransf_11"/>
    <property type="match status" value="1"/>
</dbReference>
<protein>
    <submittedName>
        <fullName evidence="2">Methyltransferase domain-containing protein</fullName>
    </submittedName>
</protein>
<organism evidence="2 3">
    <name type="scientific">Oxalobacter vibrioformis</name>
    <dbReference type="NCBI Taxonomy" id="933080"/>
    <lineage>
        <taxon>Bacteria</taxon>
        <taxon>Pseudomonadati</taxon>
        <taxon>Pseudomonadota</taxon>
        <taxon>Betaproteobacteria</taxon>
        <taxon>Burkholderiales</taxon>
        <taxon>Oxalobacteraceae</taxon>
        <taxon>Oxalobacter</taxon>
    </lineage>
</organism>
<name>A0A9E9P324_9BURK</name>
<evidence type="ECO:0000259" key="1">
    <source>
        <dbReference type="Pfam" id="PF08241"/>
    </source>
</evidence>
<reference evidence="2" key="1">
    <citation type="journal article" date="2022" name="Front. Microbiol.">
        <title>New perspectives on an old grouping: The genomic and phenotypic variability of Oxalobacter formigenes and the implications for calcium oxalate stone prevention.</title>
        <authorList>
            <person name="Chmiel J.A."/>
            <person name="Carr C."/>
            <person name="Stuivenberg G.A."/>
            <person name="Venema R."/>
            <person name="Chanyi R.M."/>
            <person name="Al K.F."/>
            <person name="Giguere D."/>
            <person name="Say H."/>
            <person name="Akouris P.P."/>
            <person name="Dominguez Romero S.A."/>
            <person name="Kwong A."/>
            <person name="Tai V."/>
            <person name="Koval S.F."/>
            <person name="Razvi H."/>
            <person name="Bjazevic J."/>
            <person name="Burton J.P."/>
        </authorList>
    </citation>
    <scope>NUCLEOTIDE SEQUENCE</scope>
    <source>
        <strain evidence="2">WoOx3</strain>
    </source>
</reference>
<feature type="domain" description="Methyltransferase type 11" evidence="1">
    <location>
        <begin position="49"/>
        <end position="145"/>
    </location>
</feature>
<keyword evidence="2" id="KW-0489">Methyltransferase</keyword>
<dbReference type="CDD" id="cd02440">
    <property type="entry name" value="AdoMet_MTases"/>
    <property type="match status" value="1"/>
</dbReference>
<dbReference type="PANTHER" id="PTHR43591:SF110">
    <property type="entry name" value="RHODANESE DOMAIN-CONTAINING PROTEIN"/>
    <property type="match status" value="1"/>
</dbReference>
<dbReference type="Proteomes" id="UP001156215">
    <property type="component" value="Chromosome"/>
</dbReference>
<keyword evidence="3" id="KW-1185">Reference proteome</keyword>
<dbReference type="GO" id="GO:0032259">
    <property type="term" value="P:methylation"/>
    <property type="evidence" value="ECO:0007669"/>
    <property type="project" value="UniProtKB-KW"/>
</dbReference>
<dbReference type="InterPro" id="IPR029063">
    <property type="entry name" value="SAM-dependent_MTases_sf"/>
</dbReference>
<dbReference type="InterPro" id="IPR013216">
    <property type="entry name" value="Methyltransf_11"/>
</dbReference>
<sequence>MGTKKHRDLVKENFGSQAEAYVQSTLHAAGEDLALLERMLGEYPEAKLLDVGTGGGHVSYLAARHVKEVTAYDLSEKMLAAVEKEAATRSLSNIMTRQGPAERLPFEDGTFDVVASRYSAHHWRDVGQGVREICRVLKPGGLFVMMDTASPGEPLRDIFLQTVEFLRDMSHVRAYSPGEWLGFVSDAAFRVNELLSLRLRYEFMSWVTRMKTPEHHVTAIREVLKAAPEEVRSYFQVEADGSFSIDEVMLIATRM</sequence>
<accession>A0A9E9P324</accession>
<dbReference type="GO" id="GO:0008757">
    <property type="term" value="F:S-adenosylmethionine-dependent methyltransferase activity"/>
    <property type="evidence" value="ECO:0007669"/>
    <property type="project" value="InterPro"/>
</dbReference>
<dbReference type="PANTHER" id="PTHR43591">
    <property type="entry name" value="METHYLTRANSFERASE"/>
    <property type="match status" value="1"/>
</dbReference>
<dbReference type="Gene3D" id="3.40.50.150">
    <property type="entry name" value="Vaccinia Virus protein VP39"/>
    <property type="match status" value="1"/>
</dbReference>